<gene>
    <name evidence="7" type="ORF">FD07_GL000969</name>
</gene>
<dbReference type="PANTHER" id="PTHR12994:SF17">
    <property type="entry name" value="LD30995P"/>
    <property type="match status" value="1"/>
</dbReference>
<keyword evidence="3 6" id="KW-0645">Protease</keyword>
<evidence type="ECO:0000256" key="3">
    <source>
        <dbReference type="ARBA" id="ARBA00022670"/>
    </source>
</evidence>
<dbReference type="eggNOG" id="COG4690">
    <property type="taxonomic scope" value="Bacteria"/>
</dbReference>
<dbReference type="GO" id="GO:0006508">
    <property type="term" value="P:proteolysis"/>
    <property type="evidence" value="ECO:0007669"/>
    <property type="project" value="UniProtKB-KW"/>
</dbReference>
<keyword evidence="4 6" id="KW-0378">Hydrolase</keyword>
<dbReference type="InterPro" id="IPR005322">
    <property type="entry name" value="Peptidase_C69"/>
</dbReference>
<evidence type="ECO:0000256" key="4">
    <source>
        <dbReference type="ARBA" id="ARBA00022801"/>
    </source>
</evidence>
<keyword evidence="5 6" id="KW-0224">Dipeptidase</keyword>
<evidence type="ECO:0000313" key="7">
    <source>
        <dbReference type="EMBL" id="KRK36269.1"/>
    </source>
</evidence>
<dbReference type="PANTHER" id="PTHR12994">
    <property type="entry name" value="SECERNIN"/>
    <property type="match status" value="1"/>
</dbReference>
<dbReference type="InterPro" id="IPR047804">
    <property type="entry name" value="C69_dipept_A-like"/>
</dbReference>
<dbReference type="Gene3D" id="3.60.60.10">
    <property type="entry name" value="Penicillin V Acylase, Chain A"/>
    <property type="match status" value="1"/>
</dbReference>
<dbReference type="Pfam" id="PF03577">
    <property type="entry name" value="Peptidase_C69"/>
    <property type="match status" value="1"/>
</dbReference>
<keyword evidence="8" id="KW-1185">Reference proteome</keyword>
<comment type="similarity">
    <text evidence="2 6">Belongs to the peptidase C69 family.</text>
</comment>
<dbReference type="EMBL" id="AZCZ01000025">
    <property type="protein sequence ID" value="KRK36269.1"/>
    <property type="molecule type" value="Genomic_DNA"/>
</dbReference>
<protein>
    <recommendedName>
        <fullName evidence="6">Dipeptidase</fullName>
        <ecNumber evidence="6">3.4.-.-</ecNumber>
    </recommendedName>
</protein>
<sequence>MKAAKHLTACTTVLVGKKATVDGSTLIARNDDTFLALTPQRFYVHPAEKDQPKRTWVSNQNGFTAPIPSDGYRYLATPNVETDKTGEYAESGINSQNVAMSATESVYGNPQALAFDPLVANGLAEDSLQTMVLPYINSARDGVRYLGKMIKEYGSPEGNGVLFSDNDEVWYMEIVTGHHWVAQRIPDDAYAVAANQVAIQQVTFDDPDNFMYSEGIQEFVSENHLNPDQDGWDFRHIFGTSTEKDRHYNTPRVWFGQRCLNPEIKQDPQSSDLPFICRTSHKISVEDVEYILSSHYNETKYDPLGPGDDADRLKFRPISMNRTQNSHVLQLRNDVPKESSAIMWVCFGVPAFSPYVPFFANATDTDPSYSSTPVHLDDVSAYWMYRKLSMIVESHYVDFIEQDTDYVTAAKESLRTHVDQALKGAKGLSGDELTAFLTTQNHQVTADMRKTTTKFTNDLIEKGLTLSRLTFNMDINL</sequence>
<accession>A0A0R1GQI7</accession>
<evidence type="ECO:0000313" key="8">
    <source>
        <dbReference type="Proteomes" id="UP000051176"/>
    </source>
</evidence>
<organism evidence="7 8">
    <name type="scientific">Levilactobacillus parabrevis ATCC 53295</name>
    <dbReference type="NCBI Taxonomy" id="1267003"/>
    <lineage>
        <taxon>Bacteria</taxon>
        <taxon>Bacillati</taxon>
        <taxon>Bacillota</taxon>
        <taxon>Bacilli</taxon>
        <taxon>Lactobacillales</taxon>
        <taxon>Lactobacillaceae</taxon>
        <taxon>Levilactobacillus</taxon>
    </lineage>
</organism>
<dbReference type="GO" id="GO:0016805">
    <property type="term" value="F:dipeptidase activity"/>
    <property type="evidence" value="ECO:0007669"/>
    <property type="project" value="UniProtKB-KW"/>
</dbReference>
<reference evidence="7 8" key="1">
    <citation type="journal article" date="2015" name="Genome Announc.">
        <title>Expanding the biotechnology potential of lactobacilli through comparative genomics of 213 strains and associated genera.</title>
        <authorList>
            <person name="Sun Z."/>
            <person name="Harris H.M."/>
            <person name="McCann A."/>
            <person name="Guo C."/>
            <person name="Argimon S."/>
            <person name="Zhang W."/>
            <person name="Yang X."/>
            <person name="Jeffery I.B."/>
            <person name="Cooney J.C."/>
            <person name="Kagawa T.F."/>
            <person name="Liu W."/>
            <person name="Song Y."/>
            <person name="Salvetti E."/>
            <person name="Wrobel A."/>
            <person name="Rasinkangas P."/>
            <person name="Parkhill J."/>
            <person name="Rea M.C."/>
            <person name="O'Sullivan O."/>
            <person name="Ritari J."/>
            <person name="Douillard F.P."/>
            <person name="Paul Ross R."/>
            <person name="Yang R."/>
            <person name="Briner A.E."/>
            <person name="Felis G.E."/>
            <person name="de Vos W.M."/>
            <person name="Barrangou R."/>
            <person name="Klaenhammer T.R."/>
            <person name="Caufield P.W."/>
            <person name="Cui Y."/>
            <person name="Zhang H."/>
            <person name="O'Toole P.W."/>
        </authorList>
    </citation>
    <scope>NUCLEOTIDE SEQUENCE [LARGE SCALE GENOMIC DNA]</scope>
    <source>
        <strain evidence="7 8">ATCC 53295</strain>
    </source>
</reference>
<dbReference type="RefSeq" id="WP_020089693.1">
    <property type="nucleotide sequence ID" value="NZ_AZCZ01000025.1"/>
</dbReference>
<dbReference type="EC" id="3.4.-.-" evidence="6"/>
<evidence type="ECO:0000256" key="1">
    <source>
        <dbReference type="ARBA" id="ARBA00001670"/>
    </source>
</evidence>
<dbReference type="Proteomes" id="UP000051176">
    <property type="component" value="Unassembled WGS sequence"/>
</dbReference>
<evidence type="ECO:0000256" key="5">
    <source>
        <dbReference type="ARBA" id="ARBA00022997"/>
    </source>
</evidence>
<comment type="caution">
    <text evidence="7">The sequence shown here is derived from an EMBL/GenBank/DDBJ whole genome shotgun (WGS) entry which is preliminary data.</text>
</comment>
<dbReference type="AlphaFoldDB" id="A0A0R1GQI7"/>
<evidence type="ECO:0000256" key="6">
    <source>
        <dbReference type="RuleBase" id="RU364089"/>
    </source>
</evidence>
<dbReference type="PATRIC" id="fig|1267003.4.peg.1029"/>
<comment type="catalytic activity">
    <reaction evidence="1">
        <text>an L-aminoacyl-L-amino acid + H2O = 2 an L-alpha-amino acid</text>
        <dbReference type="Rhea" id="RHEA:48940"/>
        <dbReference type="ChEBI" id="CHEBI:15377"/>
        <dbReference type="ChEBI" id="CHEBI:59869"/>
        <dbReference type="ChEBI" id="CHEBI:77460"/>
        <dbReference type="EC" id="3.4.13.19"/>
    </reaction>
</comment>
<dbReference type="GO" id="GO:0070004">
    <property type="term" value="F:cysteine-type exopeptidase activity"/>
    <property type="evidence" value="ECO:0007669"/>
    <property type="project" value="InterPro"/>
</dbReference>
<proteinExistence type="inferred from homology"/>
<dbReference type="NCBIfam" id="NF033678">
    <property type="entry name" value="C69_fam_dipept"/>
    <property type="match status" value="1"/>
</dbReference>
<name>A0A0R1GQI7_9LACO</name>
<evidence type="ECO:0000256" key="2">
    <source>
        <dbReference type="ARBA" id="ARBA00007225"/>
    </source>
</evidence>
<dbReference type="OrthoDB" id="9764088at2"/>